<evidence type="ECO:0000313" key="5">
    <source>
        <dbReference type="Proteomes" id="UP001597541"/>
    </source>
</evidence>
<evidence type="ECO:0000313" key="4">
    <source>
        <dbReference type="EMBL" id="MFD2612094.1"/>
    </source>
</evidence>
<dbReference type="PROSITE" id="PS51257">
    <property type="entry name" value="PROKAR_LIPOPROTEIN"/>
    <property type="match status" value="1"/>
</dbReference>
<evidence type="ECO:0000259" key="3">
    <source>
        <dbReference type="Pfam" id="PF10646"/>
    </source>
</evidence>
<keyword evidence="2" id="KW-0732">Signal</keyword>
<evidence type="ECO:0000256" key="1">
    <source>
        <dbReference type="SAM" id="MobiDB-lite"/>
    </source>
</evidence>
<feature type="compositionally biased region" description="Low complexity" evidence="1">
    <location>
        <begin position="42"/>
        <end position="52"/>
    </location>
</feature>
<protein>
    <submittedName>
        <fullName evidence="4">GerMN domain-containing protein</fullName>
    </submittedName>
</protein>
<keyword evidence="5" id="KW-1185">Reference proteome</keyword>
<dbReference type="RefSeq" id="WP_377601324.1">
    <property type="nucleotide sequence ID" value="NZ_JBHUME010000005.1"/>
</dbReference>
<comment type="caution">
    <text evidence="4">The sequence shown here is derived from an EMBL/GenBank/DDBJ whole genome shotgun (WGS) entry which is preliminary data.</text>
</comment>
<accession>A0ABW5PCA6</accession>
<dbReference type="Pfam" id="PF10646">
    <property type="entry name" value="Germane"/>
    <property type="match status" value="1"/>
</dbReference>
<evidence type="ECO:0000256" key="2">
    <source>
        <dbReference type="SAM" id="SignalP"/>
    </source>
</evidence>
<dbReference type="Proteomes" id="UP001597541">
    <property type="component" value="Unassembled WGS sequence"/>
</dbReference>
<reference evidence="5" key="1">
    <citation type="journal article" date="2019" name="Int. J. Syst. Evol. Microbiol.">
        <title>The Global Catalogue of Microorganisms (GCM) 10K type strain sequencing project: providing services to taxonomists for standard genome sequencing and annotation.</title>
        <authorList>
            <consortium name="The Broad Institute Genomics Platform"/>
            <consortium name="The Broad Institute Genome Sequencing Center for Infectious Disease"/>
            <person name="Wu L."/>
            <person name="Ma J."/>
        </authorList>
    </citation>
    <scope>NUCLEOTIDE SEQUENCE [LARGE SCALE GENOMIC DNA]</scope>
    <source>
        <strain evidence="5">KCTC 3950</strain>
    </source>
</reference>
<dbReference type="InterPro" id="IPR019606">
    <property type="entry name" value="GerMN"/>
</dbReference>
<feature type="domain" description="GerMN" evidence="3">
    <location>
        <begin position="77"/>
        <end position="172"/>
    </location>
</feature>
<gene>
    <name evidence="4" type="ORF">ACFSUF_06590</name>
</gene>
<feature type="chain" id="PRO_5047227396" evidence="2">
    <location>
        <begin position="20"/>
        <end position="188"/>
    </location>
</feature>
<feature type="signal peptide" evidence="2">
    <location>
        <begin position="1"/>
        <end position="19"/>
    </location>
</feature>
<proteinExistence type="predicted"/>
<feature type="region of interest" description="Disordered" evidence="1">
    <location>
        <begin position="26"/>
        <end position="55"/>
    </location>
</feature>
<organism evidence="4 5">
    <name type="scientific">Paenibacillus gansuensis</name>
    <dbReference type="NCBI Taxonomy" id="306542"/>
    <lineage>
        <taxon>Bacteria</taxon>
        <taxon>Bacillati</taxon>
        <taxon>Bacillota</taxon>
        <taxon>Bacilli</taxon>
        <taxon>Bacillales</taxon>
        <taxon>Paenibacillaceae</taxon>
        <taxon>Paenibacillus</taxon>
    </lineage>
</organism>
<name>A0ABW5PCA6_9BACL</name>
<sequence>MKIKSAVISMSMCALLLSACGEKPADTAQAGSANHQGAAPETSTSTDSNTTSGDAAKQETVLTIKTYAADDQVLDLVERSQEIRFTNEEGKYIAALSTLTESDNPSDFPLWKGVDFSSAVLSQGKLTVDVKLEEGPDLGAPGEQLALQAIQKVLFQFNEVQSIDILKEGAAVESLLGHVDLQHPIKRP</sequence>
<dbReference type="EMBL" id="JBHUME010000005">
    <property type="protein sequence ID" value="MFD2612094.1"/>
    <property type="molecule type" value="Genomic_DNA"/>
</dbReference>